<dbReference type="InterPro" id="IPR036390">
    <property type="entry name" value="WH_DNA-bd_sf"/>
</dbReference>
<dbReference type="PANTHER" id="PTHR43252">
    <property type="entry name" value="TRANSCRIPTIONAL REGULATOR YQJI"/>
    <property type="match status" value="1"/>
</dbReference>
<feature type="domain" description="Transcription regulator PadR N-terminal" evidence="1">
    <location>
        <begin position="7"/>
        <end position="80"/>
    </location>
</feature>
<proteinExistence type="predicted"/>
<dbReference type="InterPro" id="IPR036388">
    <property type="entry name" value="WH-like_DNA-bd_sf"/>
</dbReference>
<dbReference type="AlphaFoldDB" id="A0A2P2C297"/>
<dbReference type="Gene3D" id="1.10.10.10">
    <property type="entry name" value="Winged helix-like DNA-binding domain superfamily/Winged helix DNA-binding domain"/>
    <property type="match status" value="1"/>
</dbReference>
<dbReference type="InterPro" id="IPR005149">
    <property type="entry name" value="Tscrpt_reg_PadR_N"/>
</dbReference>
<dbReference type="PANTHER" id="PTHR43252:SF6">
    <property type="entry name" value="NEGATIVE TRANSCRIPTION REGULATOR PADR"/>
    <property type="match status" value="1"/>
</dbReference>
<gene>
    <name evidence="2" type="ORF">NOCA110128</name>
</gene>
<evidence type="ECO:0000313" key="2">
    <source>
        <dbReference type="EMBL" id="CUR56111.1"/>
    </source>
</evidence>
<dbReference type="EMBL" id="CZKB01000001">
    <property type="protein sequence ID" value="CUR56111.1"/>
    <property type="molecule type" value="Genomic_DNA"/>
</dbReference>
<protein>
    <submittedName>
        <fullName evidence="2">Putative PadR family transcriptional regulator</fullName>
    </submittedName>
</protein>
<reference evidence="2" key="1">
    <citation type="submission" date="2015-08" db="EMBL/GenBank/DDBJ databases">
        <authorList>
            <person name="Babu N.S."/>
            <person name="Beckwith C.J."/>
            <person name="Beseler K.G."/>
            <person name="Brison A."/>
            <person name="Carone J.V."/>
            <person name="Caskin T.P."/>
            <person name="Diamond M."/>
            <person name="Durham M.E."/>
            <person name="Foxe J.M."/>
            <person name="Go M."/>
            <person name="Henderson B.A."/>
            <person name="Jones I.B."/>
            <person name="McGettigan J.A."/>
            <person name="Micheletti S.J."/>
            <person name="Nasrallah M.E."/>
            <person name="Ortiz D."/>
            <person name="Piller C.R."/>
            <person name="Privatt S.R."/>
            <person name="Schneider S.L."/>
            <person name="Sharp S."/>
            <person name="Smith T.C."/>
            <person name="Stanton J.D."/>
            <person name="Ullery H.E."/>
            <person name="Wilson R.J."/>
            <person name="Serrano M.G."/>
            <person name="Buck G."/>
            <person name="Lee V."/>
            <person name="Wang Y."/>
            <person name="Carvalho R."/>
            <person name="Voegtly L."/>
            <person name="Shi R."/>
            <person name="Duckworth R."/>
            <person name="Johnson A."/>
            <person name="Loviza R."/>
            <person name="Walstead R."/>
            <person name="Shah Z."/>
            <person name="Kiflezghi M."/>
            <person name="Wade K."/>
            <person name="Ball S.L."/>
            <person name="Bradley K.W."/>
            <person name="Asai D.J."/>
            <person name="Bowman C.A."/>
            <person name="Russell D.A."/>
            <person name="Pope W.H."/>
            <person name="Jacobs-Sera D."/>
            <person name="Hendrix R.W."/>
            <person name="Hatfull G.F."/>
        </authorList>
    </citation>
    <scope>NUCLEOTIDE SEQUENCE</scope>
</reference>
<dbReference type="Pfam" id="PF03551">
    <property type="entry name" value="PadR"/>
    <property type="match status" value="1"/>
</dbReference>
<organism evidence="2">
    <name type="scientific">metagenome</name>
    <dbReference type="NCBI Taxonomy" id="256318"/>
    <lineage>
        <taxon>unclassified sequences</taxon>
        <taxon>metagenomes</taxon>
    </lineage>
</organism>
<name>A0A2P2C297_9ZZZZ</name>
<accession>A0A2P2C297</accession>
<sequence>MSVAHALLGVLSEGPAHGYDLKRVHDVRFPGAKPLAFGQVYAALARLEKDGLVEVAETLRDGGPERTTYAITPLGREELDTWLATAERAGPYPADDLVRKTVTALRLGADAAGFLGRQRAVHLAAMKDQLQLQDSTTDTAARIVIDHTVSHLDAELRWLESAAARVAEAGRAPA</sequence>
<dbReference type="SUPFAM" id="SSF46785">
    <property type="entry name" value="Winged helix' DNA-binding domain"/>
    <property type="match status" value="1"/>
</dbReference>
<evidence type="ECO:0000259" key="1">
    <source>
        <dbReference type="Pfam" id="PF03551"/>
    </source>
</evidence>